<dbReference type="SUPFAM" id="SSF51735">
    <property type="entry name" value="NAD(P)-binding Rossmann-fold domains"/>
    <property type="match status" value="1"/>
</dbReference>
<dbReference type="InterPro" id="IPR016040">
    <property type="entry name" value="NAD(P)-bd_dom"/>
</dbReference>
<dbReference type="AlphaFoldDB" id="A0A543GCY3"/>
<dbReference type="OrthoDB" id="3207931at2"/>
<evidence type="ECO:0000259" key="1">
    <source>
        <dbReference type="Pfam" id="PF13460"/>
    </source>
</evidence>
<sequence>MIVVTGATGNVGRPLVAALATAGERVTAVSRNVSAANVAEGVRFRPVDLTDPESLRPAVDGADALFLQDAGMNAHLLSPRDILAVAKEVGVGRVVLLSSIGVVTRPDSASHGIVARSFEDAVRQSGLEWTILRPGGFASNAYAWAESVRTRRTVAAPFGDVGLPTVDPADIAEVGAAALRDDRHAGQVYELTGPVLCTPRRQADAIGEAIGEPVRFVEQTPDEARAQMLRFMPPPVVETTLAVLGAPTPAEQRISPDVERVLGRPARTFAEWAARHAGSFR</sequence>
<reference evidence="2 3" key="1">
    <citation type="submission" date="2019-06" db="EMBL/GenBank/DDBJ databases">
        <title>Sequencing the genomes of 1000 actinobacteria strains.</title>
        <authorList>
            <person name="Klenk H.-P."/>
        </authorList>
    </citation>
    <scope>NUCLEOTIDE SEQUENCE [LARGE SCALE GENOMIC DNA]</scope>
    <source>
        <strain evidence="2 3">DSM 45511</strain>
    </source>
</reference>
<organism evidence="2 3">
    <name type="scientific">Pseudonocardia cypriaca</name>
    <dbReference type="NCBI Taxonomy" id="882449"/>
    <lineage>
        <taxon>Bacteria</taxon>
        <taxon>Bacillati</taxon>
        <taxon>Actinomycetota</taxon>
        <taxon>Actinomycetes</taxon>
        <taxon>Pseudonocardiales</taxon>
        <taxon>Pseudonocardiaceae</taxon>
        <taxon>Pseudonocardia</taxon>
    </lineage>
</organism>
<dbReference type="InterPro" id="IPR036291">
    <property type="entry name" value="NAD(P)-bd_dom_sf"/>
</dbReference>
<dbReference type="RefSeq" id="WP_142098204.1">
    <property type="nucleotide sequence ID" value="NZ_VFPH01000001.1"/>
</dbReference>
<dbReference type="PANTHER" id="PTHR43162:SF1">
    <property type="entry name" value="PRESTALK A DIFFERENTIATION PROTEIN A"/>
    <property type="match status" value="1"/>
</dbReference>
<feature type="domain" description="NAD(P)-binding" evidence="1">
    <location>
        <begin position="6"/>
        <end position="181"/>
    </location>
</feature>
<dbReference type="EMBL" id="VFPH01000001">
    <property type="protein sequence ID" value="TQM43936.1"/>
    <property type="molecule type" value="Genomic_DNA"/>
</dbReference>
<dbReference type="Pfam" id="PF13460">
    <property type="entry name" value="NAD_binding_10"/>
    <property type="match status" value="1"/>
</dbReference>
<dbReference type="InterPro" id="IPR051604">
    <property type="entry name" value="Ergot_Alk_Oxidoreductase"/>
</dbReference>
<accession>A0A543GCY3</accession>
<proteinExistence type="predicted"/>
<comment type="caution">
    <text evidence="2">The sequence shown here is derived from an EMBL/GenBank/DDBJ whole genome shotgun (WGS) entry which is preliminary data.</text>
</comment>
<dbReference type="Gene3D" id="3.40.50.720">
    <property type="entry name" value="NAD(P)-binding Rossmann-like Domain"/>
    <property type="match status" value="1"/>
</dbReference>
<evidence type="ECO:0000313" key="2">
    <source>
        <dbReference type="EMBL" id="TQM43936.1"/>
    </source>
</evidence>
<protein>
    <submittedName>
        <fullName evidence="2">Uncharacterized protein YbjT (DUF2867 family)</fullName>
    </submittedName>
</protein>
<keyword evidence="3" id="KW-1185">Reference proteome</keyword>
<name>A0A543GCY3_9PSEU</name>
<dbReference type="PANTHER" id="PTHR43162">
    <property type="match status" value="1"/>
</dbReference>
<gene>
    <name evidence="2" type="ORF">FB388_1295</name>
</gene>
<dbReference type="Proteomes" id="UP000319818">
    <property type="component" value="Unassembled WGS sequence"/>
</dbReference>
<evidence type="ECO:0000313" key="3">
    <source>
        <dbReference type="Proteomes" id="UP000319818"/>
    </source>
</evidence>